<feature type="transmembrane region" description="Helical" evidence="1">
    <location>
        <begin position="12"/>
        <end position="33"/>
    </location>
</feature>
<dbReference type="RefSeq" id="WP_338096945.1">
    <property type="nucleotide sequence ID" value="NZ_JAWDKB010000009.1"/>
</dbReference>
<organism evidence="2 3">
    <name type="scientific">Methanorbis rubei</name>
    <dbReference type="NCBI Taxonomy" id="3028300"/>
    <lineage>
        <taxon>Archaea</taxon>
        <taxon>Methanobacteriati</taxon>
        <taxon>Methanobacteriota</taxon>
        <taxon>Stenosarchaea group</taxon>
        <taxon>Methanomicrobia</taxon>
        <taxon>Methanomicrobiales</taxon>
        <taxon>Methanocorpusculaceae</taxon>
        <taxon>Methanorbis</taxon>
    </lineage>
</organism>
<name>A0AAE4MJ78_9EURY</name>
<dbReference type="Proteomes" id="UP001283212">
    <property type="component" value="Unassembled WGS sequence"/>
</dbReference>
<gene>
    <name evidence="2" type="ORF">McpCs1_18600</name>
</gene>
<evidence type="ECO:0000313" key="2">
    <source>
        <dbReference type="EMBL" id="MDV0444448.1"/>
    </source>
</evidence>
<keyword evidence="1" id="KW-1133">Transmembrane helix</keyword>
<dbReference type="EMBL" id="JAWDKB010000009">
    <property type="protein sequence ID" value="MDV0444448.1"/>
    <property type="molecule type" value="Genomic_DNA"/>
</dbReference>
<sequence>MLRHERQTLSDFLWILGLVFLLLIVVTTTGVAASSTDSTSWTASVGDQYTETVESNRFHTGYQLHYTYQSDGQWHPDTIIVWTPRIQQENPHTKYIEATYNAGNNVENYRKIAEWTQKVRDADTSATATLSNNLRLLHEAIIPGVFVDGPVNAVMKIFGIIEKTKAEINVHNDYTRQYIDNIYGSAMMMEDLRTE</sequence>
<keyword evidence="3" id="KW-1185">Reference proteome</keyword>
<evidence type="ECO:0000313" key="3">
    <source>
        <dbReference type="Proteomes" id="UP001283212"/>
    </source>
</evidence>
<keyword evidence="1" id="KW-0472">Membrane</keyword>
<proteinExistence type="predicted"/>
<dbReference type="AlphaFoldDB" id="A0AAE4MJ78"/>
<evidence type="ECO:0000256" key="1">
    <source>
        <dbReference type="SAM" id="Phobius"/>
    </source>
</evidence>
<comment type="caution">
    <text evidence="2">The sequence shown here is derived from an EMBL/GenBank/DDBJ whole genome shotgun (WGS) entry which is preliminary data.</text>
</comment>
<accession>A0AAE4MJ78</accession>
<reference evidence="2 3" key="1">
    <citation type="submission" date="2023-06" db="EMBL/GenBank/DDBJ databases">
        <title>Genome sequence of Methancorpusculaceae sp. Cs1.</title>
        <authorList>
            <person name="Protasov E."/>
            <person name="Platt K."/>
            <person name="Poehlein A."/>
            <person name="Daniel R."/>
            <person name="Brune A."/>
        </authorList>
    </citation>
    <scope>NUCLEOTIDE SEQUENCE [LARGE SCALE GENOMIC DNA]</scope>
    <source>
        <strain evidence="2 3">Cs1</strain>
    </source>
</reference>
<keyword evidence="1" id="KW-0812">Transmembrane</keyword>
<protein>
    <submittedName>
        <fullName evidence="2">Uncharacterized protein</fullName>
    </submittedName>
</protein>